<gene>
    <name evidence="7" type="ORF">PROFUN_14306</name>
</gene>
<name>A0A2P6N0J7_9EUKA</name>
<keyword evidence="8" id="KW-1185">Reference proteome</keyword>
<feature type="region of interest" description="Disordered" evidence="5">
    <location>
        <begin position="1"/>
        <end position="24"/>
    </location>
</feature>
<dbReference type="GO" id="GO:0022857">
    <property type="term" value="F:transmembrane transporter activity"/>
    <property type="evidence" value="ECO:0007669"/>
    <property type="project" value="InterPro"/>
</dbReference>
<evidence type="ECO:0000256" key="5">
    <source>
        <dbReference type="SAM" id="MobiDB-lite"/>
    </source>
</evidence>
<comment type="subcellular location">
    <subcellularLocation>
        <location evidence="1">Membrane</location>
        <topology evidence="1">Multi-pass membrane protein</topology>
    </subcellularLocation>
</comment>
<feature type="compositionally biased region" description="Polar residues" evidence="5">
    <location>
        <begin position="7"/>
        <end position="24"/>
    </location>
</feature>
<dbReference type="InterPro" id="IPR011701">
    <property type="entry name" value="MFS"/>
</dbReference>
<proteinExistence type="predicted"/>
<dbReference type="EMBL" id="MDYQ01000262">
    <property type="protein sequence ID" value="PRP77486.1"/>
    <property type="molecule type" value="Genomic_DNA"/>
</dbReference>
<accession>A0A2P6N0J7</accession>
<evidence type="ECO:0000313" key="7">
    <source>
        <dbReference type="EMBL" id="PRP77486.1"/>
    </source>
</evidence>
<feature type="transmembrane region" description="Helical" evidence="6">
    <location>
        <begin position="350"/>
        <end position="372"/>
    </location>
</feature>
<keyword evidence="4 6" id="KW-0472">Membrane</keyword>
<feature type="transmembrane region" description="Helical" evidence="6">
    <location>
        <begin position="153"/>
        <end position="176"/>
    </location>
</feature>
<feature type="transmembrane region" description="Helical" evidence="6">
    <location>
        <begin position="553"/>
        <end position="572"/>
    </location>
</feature>
<protein>
    <submittedName>
        <fullName evidence="7">Siderophore iron transporter mirC</fullName>
    </submittedName>
</protein>
<feature type="transmembrane region" description="Helical" evidence="6">
    <location>
        <begin position="392"/>
        <end position="409"/>
    </location>
</feature>
<organism evidence="7 8">
    <name type="scientific">Planoprotostelium fungivorum</name>
    <dbReference type="NCBI Taxonomy" id="1890364"/>
    <lineage>
        <taxon>Eukaryota</taxon>
        <taxon>Amoebozoa</taxon>
        <taxon>Evosea</taxon>
        <taxon>Variosea</taxon>
        <taxon>Cavosteliida</taxon>
        <taxon>Cavosteliaceae</taxon>
        <taxon>Planoprotostelium</taxon>
    </lineage>
</organism>
<dbReference type="Proteomes" id="UP000241769">
    <property type="component" value="Unassembled WGS sequence"/>
</dbReference>
<evidence type="ECO:0000256" key="2">
    <source>
        <dbReference type="ARBA" id="ARBA00022692"/>
    </source>
</evidence>
<feature type="transmembrane region" description="Helical" evidence="6">
    <location>
        <begin position="95"/>
        <end position="116"/>
    </location>
</feature>
<evidence type="ECO:0000256" key="4">
    <source>
        <dbReference type="ARBA" id="ARBA00023136"/>
    </source>
</evidence>
<feature type="transmembrane region" description="Helical" evidence="6">
    <location>
        <begin position="439"/>
        <end position="459"/>
    </location>
</feature>
<dbReference type="InterPro" id="IPR036259">
    <property type="entry name" value="MFS_trans_sf"/>
</dbReference>
<keyword evidence="3 6" id="KW-1133">Transmembrane helix</keyword>
<evidence type="ECO:0000256" key="1">
    <source>
        <dbReference type="ARBA" id="ARBA00004141"/>
    </source>
</evidence>
<feature type="transmembrane region" description="Helical" evidence="6">
    <location>
        <begin position="197"/>
        <end position="219"/>
    </location>
</feature>
<keyword evidence="2 6" id="KW-0812">Transmembrane</keyword>
<feature type="transmembrane region" description="Helical" evidence="6">
    <location>
        <begin position="416"/>
        <end position="433"/>
    </location>
</feature>
<evidence type="ECO:0000256" key="3">
    <source>
        <dbReference type="ARBA" id="ARBA00022989"/>
    </source>
</evidence>
<feature type="transmembrane region" description="Helical" evidence="6">
    <location>
        <begin position="26"/>
        <end position="43"/>
    </location>
</feature>
<dbReference type="InParanoid" id="A0A2P6N0J7"/>
<dbReference type="Gene3D" id="1.20.1250.20">
    <property type="entry name" value="MFS general substrate transporter like domains"/>
    <property type="match status" value="2"/>
</dbReference>
<reference evidence="7 8" key="1">
    <citation type="journal article" date="2018" name="Genome Biol. Evol.">
        <title>Multiple Roots of Fruiting Body Formation in Amoebozoa.</title>
        <authorList>
            <person name="Hillmann F."/>
            <person name="Forbes G."/>
            <person name="Novohradska S."/>
            <person name="Ferling I."/>
            <person name="Riege K."/>
            <person name="Groth M."/>
            <person name="Westermann M."/>
            <person name="Marz M."/>
            <person name="Spaller T."/>
            <person name="Winckler T."/>
            <person name="Schaap P."/>
            <person name="Glockner G."/>
        </authorList>
    </citation>
    <scope>NUCLEOTIDE SEQUENCE [LARGE SCALE GENOMIC DNA]</scope>
    <source>
        <strain evidence="7 8">Jena</strain>
    </source>
</reference>
<evidence type="ECO:0000313" key="8">
    <source>
        <dbReference type="Proteomes" id="UP000241769"/>
    </source>
</evidence>
<comment type="caution">
    <text evidence="7">The sequence shown here is derived from an EMBL/GenBank/DDBJ whole genome shotgun (WGS) entry which is preliminary data.</text>
</comment>
<feature type="transmembrane region" description="Helical" evidence="6">
    <location>
        <begin position="471"/>
        <end position="499"/>
    </location>
</feature>
<dbReference type="PANTHER" id="PTHR23501:SF87">
    <property type="entry name" value="SIDEROPHORE IRON TRANSPORTER 2"/>
    <property type="match status" value="1"/>
</dbReference>
<sequence>MEKDHGSTLTEPDNEKMNGTSKTSSNAAKAGLFIGIILLAYVTSLDSMTSSTYQAQAAADFQEHSMSATINIIRSVTMAVAQPPIAKVADVFGRLEAYCLCIFTYVAGIELTLIFMSLIHKGCLILAFSPSIYLFAVRHHFVPPHHSHHKGAIILYVLGITGMNLLQEVLVAGIHCHLVSVTTSHTDVDTTSLRNRVLFSILPSCPFLINTWVSGYVVSLFSHHLNWRYGIGVYSIAVPLFSLPIVLFLFLRQRKNKRRNGHTTKEGEEKERSSQVTHLDVLGTLTLILSLSLFVVPLTLVGQKSFSWKSPIILGLLVGGFFFLLFFVSWELRYALHPALPLKLLRDRSVSGGCVVGFLSFFSFTLMMDYFYTYIVVAVGASTETATRAGNIFNFSSVIVCLLVGVAVRHVRRLKPFQVIGALFITSAYTLMVWSRTNLLYICLCQLALGIGSGCLSMTTQSNVQASTSQADVAAITAMSLTLTFLGGAVGAAVGGTIWSTFIPIKLVEHLPADYEAQAGTIYSDPFTWCRDHGMETIERQAVVLAYTDVMRVMIIVAASASIPLLLAVLLMKNPKLTDERNLRKMGEVTERERNEEMTRAGEWGDVTPGGRGFVVDGMWSNRKSL</sequence>
<feature type="transmembrane region" description="Helical" evidence="6">
    <location>
        <begin position="312"/>
        <end position="330"/>
    </location>
</feature>
<evidence type="ECO:0000256" key="6">
    <source>
        <dbReference type="SAM" id="Phobius"/>
    </source>
</evidence>
<dbReference type="Pfam" id="PF07690">
    <property type="entry name" value="MFS_1"/>
    <property type="match status" value="1"/>
</dbReference>
<dbReference type="PANTHER" id="PTHR23501">
    <property type="entry name" value="MAJOR FACILITATOR SUPERFAMILY"/>
    <property type="match status" value="1"/>
</dbReference>
<feature type="transmembrane region" description="Helical" evidence="6">
    <location>
        <begin position="231"/>
        <end position="251"/>
    </location>
</feature>
<dbReference type="SUPFAM" id="SSF103473">
    <property type="entry name" value="MFS general substrate transporter"/>
    <property type="match status" value="1"/>
</dbReference>
<feature type="transmembrane region" description="Helical" evidence="6">
    <location>
        <begin position="279"/>
        <end position="300"/>
    </location>
</feature>
<dbReference type="OrthoDB" id="2241241at2759"/>
<dbReference type="AlphaFoldDB" id="A0A2P6N0J7"/>
<dbReference type="GO" id="GO:0005886">
    <property type="term" value="C:plasma membrane"/>
    <property type="evidence" value="ECO:0007669"/>
    <property type="project" value="TreeGrafter"/>
</dbReference>